<dbReference type="InterPro" id="IPR029063">
    <property type="entry name" value="SAM-dependent_MTases_sf"/>
</dbReference>
<dbReference type="CDD" id="cd02440">
    <property type="entry name" value="AdoMet_MTases"/>
    <property type="match status" value="1"/>
</dbReference>
<dbReference type="FunFam" id="3.40.50.150:FF:000019">
    <property type="entry name" value="tRNA (adenine(58)-N(1))-methyltransferase TrmI"/>
    <property type="match status" value="1"/>
</dbReference>
<proteinExistence type="predicted"/>
<dbReference type="OrthoDB" id="9781391at2"/>
<dbReference type="GO" id="GO:0160107">
    <property type="term" value="F:tRNA (adenine(58)-N1)-methyltransferase activity"/>
    <property type="evidence" value="ECO:0007669"/>
    <property type="project" value="InterPro"/>
</dbReference>
<keyword evidence="2 7" id="KW-0808">Transferase</keyword>
<protein>
    <submittedName>
        <fullName evidence="7">tRNA (Adenine57-N1/adenine58-N1)-methyltransferase</fullName>
    </submittedName>
</protein>
<feature type="region of interest" description="Disordered" evidence="5">
    <location>
        <begin position="298"/>
        <end position="348"/>
    </location>
</feature>
<dbReference type="Pfam" id="PF08704">
    <property type="entry name" value="GCD14"/>
    <property type="match status" value="1"/>
</dbReference>
<keyword evidence="3" id="KW-0949">S-adenosyl-L-methionine</keyword>
<gene>
    <name evidence="7" type="ORF">C3B54_111021</name>
</gene>
<dbReference type="GO" id="GO:0030488">
    <property type="term" value="P:tRNA methylation"/>
    <property type="evidence" value="ECO:0007669"/>
    <property type="project" value="InterPro"/>
</dbReference>
<dbReference type="PROSITE" id="PS51620">
    <property type="entry name" value="SAM_TRM61"/>
    <property type="match status" value="1"/>
</dbReference>
<dbReference type="PANTHER" id="PTHR12133:SF1">
    <property type="entry name" value="TRNA (ADENINE(58)-N(1))-METHYLTRANSFERASE, MITOCHONDRIAL"/>
    <property type="match status" value="1"/>
</dbReference>
<keyword evidence="8" id="KW-1185">Reference proteome</keyword>
<name>A0A2L2BQP7_9MICO</name>
<dbReference type="KEGG" id="psai:C3B54_111021"/>
<evidence type="ECO:0000256" key="5">
    <source>
        <dbReference type="SAM" id="MobiDB-lite"/>
    </source>
</evidence>
<evidence type="ECO:0000256" key="2">
    <source>
        <dbReference type="ARBA" id="ARBA00022679"/>
    </source>
</evidence>
<dbReference type="Pfam" id="PF14801">
    <property type="entry name" value="TrmI-like_N"/>
    <property type="match status" value="1"/>
</dbReference>
<evidence type="ECO:0000256" key="3">
    <source>
        <dbReference type="ARBA" id="ARBA00022691"/>
    </source>
</evidence>
<dbReference type="EMBL" id="CP026923">
    <property type="protein sequence ID" value="AVG23989.1"/>
    <property type="molecule type" value="Genomic_DNA"/>
</dbReference>
<keyword evidence="1 7" id="KW-0489">Methyltransferase</keyword>
<feature type="domain" description="tRNA (adenine(58)-N(1))-methyltransferase catalytic subunit TRM61 C-terminal" evidence="6">
    <location>
        <begin position="64"/>
        <end position="241"/>
    </location>
</feature>
<evidence type="ECO:0000256" key="1">
    <source>
        <dbReference type="ARBA" id="ARBA00022603"/>
    </source>
</evidence>
<evidence type="ECO:0000259" key="6">
    <source>
        <dbReference type="Pfam" id="PF08704"/>
    </source>
</evidence>
<dbReference type="GO" id="GO:0031515">
    <property type="term" value="C:tRNA (m1A) methyltransferase complex"/>
    <property type="evidence" value="ECO:0007669"/>
    <property type="project" value="InterPro"/>
</dbReference>
<feature type="compositionally biased region" description="Basic and acidic residues" evidence="5">
    <location>
        <begin position="300"/>
        <end position="330"/>
    </location>
</feature>
<reference evidence="7 8" key="1">
    <citation type="submission" date="2018-02" db="EMBL/GenBank/DDBJ databases">
        <title>Complete genome of the streamlined marine actinobacterium Pontimonas salivibrio CL-TW6 adapted to coastal planktonic lifestype.</title>
        <authorList>
            <person name="Cho B.C."/>
            <person name="Hardies S.C."/>
            <person name="Jang G.I."/>
            <person name="Hwang C.Y."/>
        </authorList>
    </citation>
    <scope>NUCLEOTIDE SEQUENCE [LARGE SCALE GENOMIC DNA]</scope>
    <source>
        <strain evidence="7 8">CL-TW6</strain>
    </source>
</reference>
<organism evidence="7 8">
    <name type="scientific">Pontimonas salivibrio</name>
    <dbReference type="NCBI Taxonomy" id="1159327"/>
    <lineage>
        <taxon>Bacteria</taxon>
        <taxon>Bacillati</taxon>
        <taxon>Actinomycetota</taxon>
        <taxon>Actinomycetes</taxon>
        <taxon>Micrococcales</taxon>
        <taxon>Microbacteriaceae</taxon>
        <taxon>Pontimonas</taxon>
    </lineage>
</organism>
<evidence type="ECO:0000313" key="7">
    <source>
        <dbReference type="EMBL" id="AVG23989.1"/>
    </source>
</evidence>
<dbReference type="PANTHER" id="PTHR12133">
    <property type="entry name" value="TRNA (ADENINE(58)-N(1))-METHYLTRANSFERASE"/>
    <property type="match status" value="1"/>
</dbReference>
<sequence length="348" mass="38034">MSTEALLASGDTVRLTDPKGRHHTFVLESGGRFHSHKGSVAHDALIGLPEGSVVTTEQGVEYLVMRPLLEDYVLSMPRGAAIIYPKDATQILQRADIHPGQTVLEAGLGSGALSLWLHRVLGPKGTLISVDRREDFADIARGNVETYYRGSPPATWDIRLGDLNDVLADQPDHSIDRIILDMLAPWECLEQSLRTLVPGGVIVCYVATVTQLSRVMEALRDTGRTTEPEAAETLQRPWHVEGLAVRPEHRMIGHTAFLCWARSLAPGATLPVRPGKKVKPDYLDEDVEAWTPGAVAQRTETAKKIRQLTRESQARAEKARRNAPEVRPADDPPTSPHSDAGVSSAGLE</sequence>
<dbReference type="InterPro" id="IPR049470">
    <property type="entry name" value="TRM61_C"/>
</dbReference>
<dbReference type="Gene3D" id="3.40.50.150">
    <property type="entry name" value="Vaccinia Virus protein VP39"/>
    <property type="match status" value="1"/>
</dbReference>
<dbReference type="Proteomes" id="UP000243077">
    <property type="component" value="Chromosome"/>
</dbReference>
<dbReference type="AlphaFoldDB" id="A0A2L2BQP7"/>
<evidence type="ECO:0000313" key="8">
    <source>
        <dbReference type="Proteomes" id="UP000243077"/>
    </source>
</evidence>
<dbReference type="RefSeq" id="WP_104913527.1">
    <property type="nucleotide sequence ID" value="NZ_CP026923.1"/>
</dbReference>
<dbReference type="InterPro" id="IPR014816">
    <property type="entry name" value="tRNA_MeTrfase_Gcd14"/>
</dbReference>
<keyword evidence="4" id="KW-0819">tRNA processing</keyword>
<dbReference type="SUPFAM" id="SSF53335">
    <property type="entry name" value="S-adenosyl-L-methionine-dependent methyltransferases"/>
    <property type="match status" value="1"/>
</dbReference>
<accession>A0A2L2BQP7</accession>
<dbReference type="Gene3D" id="3.10.330.20">
    <property type="match status" value="1"/>
</dbReference>
<evidence type="ECO:0000256" key="4">
    <source>
        <dbReference type="ARBA" id="ARBA00022694"/>
    </source>
</evidence>